<evidence type="ECO:0000256" key="2">
    <source>
        <dbReference type="ARBA" id="ARBA00023157"/>
    </source>
</evidence>
<sequence length="317" mass="33246">MSLLKVVSCLSFLLCFMLKNGLACVPTSQPCTGNCVHGGWTDWTEYTDCSVDSGTGKRVRTRTCTNPAPAGGGNFCDGDTFEVLDCSGDTCSAGDYQWSAWSDYMACSVTCGSNGVQTRTRTCTCTTTSNPAANATESCGGDSEERTDCTATVAPCPQHGGWSSWAAWTSCPVTCGGGRLWRERECTNPAPAYGGNNCTGVTHESADCATADCPTAGNVTDQDSALTSREIIILSTLLPIVIILMVTLAVFVTLWRGAKNAAAVSPSIGIRQGPSTAGPIPPQAAGGSHDYMGACLEHGSEHPFKEKYMKKPPPYSP</sequence>
<dbReference type="AlphaFoldDB" id="A0A8J9VEP8"/>
<evidence type="ECO:0000256" key="4">
    <source>
        <dbReference type="SAM" id="SignalP"/>
    </source>
</evidence>
<feature type="signal peptide" evidence="4">
    <location>
        <begin position="1"/>
        <end position="23"/>
    </location>
</feature>
<dbReference type="FunFam" id="2.20.100.10:FF:000001">
    <property type="entry name" value="semaphorin-5A isoform X1"/>
    <property type="match status" value="1"/>
</dbReference>
<keyword evidence="3" id="KW-0812">Transmembrane</keyword>
<dbReference type="SUPFAM" id="SSF82895">
    <property type="entry name" value="TSP-1 type 1 repeat"/>
    <property type="match status" value="3"/>
</dbReference>
<dbReference type="Pfam" id="PF00090">
    <property type="entry name" value="TSP_1"/>
    <property type="match status" value="3"/>
</dbReference>
<protein>
    <submittedName>
        <fullName evidence="5">HMCN1 protein</fullName>
    </submittedName>
</protein>
<organism evidence="5 6">
    <name type="scientific">Branchiostoma lanceolatum</name>
    <name type="common">Common lancelet</name>
    <name type="synonym">Amphioxus lanceolatum</name>
    <dbReference type="NCBI Taxonomy" id="7740"/>
    <lineage>
        <taxon>Eukaryota</taxon>
        <taxon>Metazoa</taxon>
        <taxon>Chordata</taxon>
        <taxon>Cephalochordata</taxon>
        <taxon>Leptocardii</taxon>
        <taxon>Amphioxiformes</taxon>
        <taxon>Branchiostomatidae</taxon>
        <taxon>Branchiostoma</taxon>
    </lineage>
</organism>
<dbReference type="FunFam" id="2.20.100.10:FF:000002">
    <property type="entry name" value="Unc-5 netrin receptor C"/>
    <property type="match status" value="1"/>
</dbReference>
<dbReference type="PROSITE" id="PS50092">
    <property type="entry name" value="TSP1"/>
    <property type="match status" value="3"/>
</dbReference>
<keyword evidence="3" id="KW-0472">Membrane</keyword>
<dbReference type="InterPro" id="IPR000884">
    <property type="entry name" value="TSP1_rpt"/>
</dbReference>
<keyword evidence="2" id="KW-1015">Disulfide bond</keyword>
<keyword evidence="6" id="KW-1185">Reference proteome</keyword>
<keyword evidence="3" id="KW-1133">Transmembrane helix</keyword>
<dbReference type="InterPro" id="IPR036383">
    <property type="entry name" value="TSP1_rpt_sf"/>
</dbReference>
<keyword evidence="1" id="KW-0677">Repeat</keyword>
<dbReference type="EMBL" id="OV696686">
    <property type="protein sequence ID" value="CAH1232851.1"/>
    <property type="molecule type" value="Genomic_DNA"/>
</dbReference>
<dbReference type="SMART" id="SM00209">
    <property type="entry name" value="TSP1"/>
    <property type="match status" value="3"/>
</dbReference>
<evidence type="ECO:0000256" key="1">
    <source>
        <dbReference type="ARBA" id="ARBA00022737"/>
    </source>
</evidence>
<proteinExistence type="predicted"/>
<evidence type="ECO:0000313" key="5">
    <source>
        <dbReference type="EMBL" id="CAH1232851.1"/>
    </source>
</evidence>
<accession>A0A8J9VEP8</accession>
<reference evidence="5" key="1">
    <citation type="submission" date="2022-01" db="EMBL/GenBank/DDBJ databases">
        <authorList>
            <person name="Braso-Vives M."/>
        </authorList>
    </citation>
    <scope>NUCLEOTIDE SEQUENCE</scope>
</reference>
<dbReference type="OrthoDB" id="446173at2759"/>
<feature type="chain" id="PRO_5035434455" evidence="4">
    <location>
        <begin position="24"/>
        <end position="317"/>
    </location>
</feature>
<dbReference type="PANTHER" id="PTHR22906">
    <property type="entry name" value="PROPERDIN"/>
    <property type="match status" value="1"/>
</dbReference>
<name>A0A8J9VEP8_BRALA</name>
<keyword evidence="4" id="KW-0732">Signal</keyword>
<dbReference type="InterPro" id="IPR052065">
    <property type="entry name" value="Compl_asym_regulator"/>
</dbReference>
<dbReference type="PRINTS" id="PR01705">
    <property type="entry name" value="TSP1REPEAT"/>
</dbReference>
<evidence type="ECO:0000256" key="3">
    <source>
        <dbReference type="SAM" id="Phobius"/>
    </source>
</evidence>
<dbReference type="Proteomes" id="UP000838412">
    <property type="component" value="Chromosome 1"/>
</dbReference>
<evidence type="ECO:0000313" key="6">
    <source>
        <dbReference type="Proteomes" id="UP000838412"/>
    </source>
</evidence>
<gene>
    <name evidence="5" type="primary">HMCN1</name>
    <name evidence="5" type="ORF">BLAG_LOCUS1802</name>
</gene>
<dbReference type="PANTHER" id="PTHR22906:SF49">
    <property type="entry name" value="COADHESIN-LIKE"/>
    <property type="match status" value="1"/>
</dbReference>
<dbReference type="Gene3D" id="2.20.100.10">
    <property type="entry name" value="Thrombospondin type-1 (TSP1) repeat"/>
    <property type="match status" value="3"/>
</dbReference>
<feature type="transmembrane region" description="Helical" evidence="3">
    <location>
        <begin position="231"/>
        <end position="255"/>
    </location>
</feature>